<dbReference type="NCBIfam" id="TIGR03585">
    <property type="entry name" value="PseH"/>
    <property type="match status" value="1"/>
</dbReference>
<name>A0A3D8IDL9_9HELI</name>
<keyword evidence="3" id="KW-1185">Reference proteome</keyword>
<gene>
    <name evidence="2" type="primary">pseH</name>
    <name evidence="2" type="ORF">CQA43_03730</name>
</gene>
<evidence type="ECO:0000259" key="1">
    <source>
        <dbReference type="PROSITE" id="PS51186"/>
    </source>
</evidence>
<accession>A0A3D8IDL9</accession>
<dbReference type="InterPro" id="IPR020036">
    <property type="entry name" value="PseH"/>
</dbReference>
<feature type="domain" description="N-acetyltransferase" evidence="1">
    <location>
        <begin position="5"/>
        <end position="151"/>
    </location>
</feature>
<dbReference type="Gene3D" id="3.40.630.30">
    <property type="match status" value="1"/>
</dbReference>
<keyword evidence="2" id="KW-0808">Transferase</keyword>
<dbReference type="SUPFAM" id="SSF55729">
    <property type="entry name" value="Acyl-CoA N-acyltransferases (Nat)"/>
    <property type="match status" value="1"/>
</dbReference>
<proteinExistence type="predicted"/>
<dbReference type="EMBL" id="NXLS01000003">
    <property type="protein sequence ID" value="RDU63252.1"/>
    <property type="molecule type" value="Genomic_DNA"/>
</dbReference>
<evidence type="ECO:0000313" key="2">
    <source>
        <dbReference type="EMBL" id="RDU63252.1"/>
    </source>
</evidence>
<dbReference type="Pfam" id="PF00583">
    <property type="entry name" value="Acetyltransf_1"/>
    <property type="match status" value="1"/>
</dbReference>
<dbReference type="CDD" id="cd04301">
    <property type="entry name" value="NAT_SF"/>
    <property type="match status" value="1"/>
</dbReference>
<dbReference type="Proteomes" id="UP000256650">
    <property type="component" value="Unassembled WGS sequence"/>
</dbReference>
<dbReference type="AlphaFoldDB" id="A0A3D8IDL9"/>
<dbReference type="PROSITE" id="PS51186">
    <property type="entry name" value="GNAT"/>
    <property type="match status" value="1"/>
</dbReference>
<dbReference type="InterPro" id="IPR000182">
    <property type="entry name" value="GNAT_dom"/>
</dbReference>
<sequence length="206" mass="23307">MMMLKNFVDLDEIEKVLVFGWRNHLKIAPLMRTQTITLKEHLQFMESLKQDSTKQYFLALQDDEILGVLCFIDIQHGISCEFGIYQNPDLKGYGAALMEAMLKYAQETLGVVKIYACALNTNQKAISLYQRFGFQFTNKDAQMSYFVFSAGGGAIKATLLHFFSTQTTILATQDYSLLAYKIHKASKNVESQSLRAIPSPFLSLCA</sequence>
<dbReference type="OrthoDB" id="5396834at2"/>
<reference evidence="2 3" key="1">
    <citation type="submission" date="2018-04" db="EMBL/GenBank/DDBJ databases">
        <title>Novel Campyloabacter and Helicobacter Species and Strains.</title>
        <authorList>
            <person name="Mannion A.J."/>
            <person name="Shen Z."/>
            <person name="Fox J.G."/>
        </authorList>
    </citation>
    <scope>NUCLEOTIDE SEQUENCE [LARGE SCALE GENOMIC DNA]</scope>
    <source>
        <strain evidence="2 3">MIT 99-5101</strain>
    </source>
</reference>
<dbReference type="PANTHER" id="PTHR43415">
    <property type="entry name" value="SPERMIDINE N(1)-ACETYLTRANSFERASE"/>
    <property type="match status" value="1"/>
</dbReference>
<evidence type="ECO:0000313" key="3">
    <source>
        <dbReference type="Proteomes" id="UP000256650"/>
    </source>
</evidence>
<dbReference type="PANTHER" id="PTHR43415:SF3">
    <property type="entry name" value="GNAT-FAMILY ACETYLTRANSFERASE"/>
    <property type="match status" value="1"/>
</dbReference>
<dbReference type="InterPro" id="IPR016181">
    <property type="entry name" value="Acyl_CoA_acyltransferase"/>
</dbReference>
<organism evidence="2 3">
    <name type="scientific">Helicobacter ganmani</name>
    <dbReference type="NCBI Taxonomy" id="60246"/>
    <lineage>
        <taxon>Bacteria</taxon>
        <taxon>Pseudomonadati</taxon>
        <taxon>Campylobacterota</taxon>
        <taxon>Epsilonproteobacteria</taxon>
        <taxon>Campylobacterales</taxon>
        <taxon>Helicobacteraceae</taxon>
        <taxon>Helicobacter</taxon>
    </lineage>
</organism>
<dbReference type="GO" id="GO:0016747">
    <property type="term" value="F:acyltransferase activity, transferring groups other than amino-acyl groups"/>
    <property type="evidence" value="ECO:0007669"/>
    <property type="project" value="InterPro"/>
</dbReference>
<protein>
    <submittedName>
        <fullName evidence="2">UDP-4-amino-4, 6-dideoxy-N-acetyl-beta-L-altrosamine N-acetyltransferase</fullName>
    </submittedName>
</protein>
<comment type="caution">
    <text evidence="2">The sequence shown here is derived from an EMBL/GenBank/DDBJ whole genome shotgun (WGS) entry which is preliminary data.</text>
</comment>